<evidence type="ECO:0000256" key="6">
    <source>
        <dbReference type="ARBA" id="ARBA00053594"/>
    </source>
</evidence>
<comment type="subcellular location">
    <subcellularLocation>
        <location evidence="1">Endomembrane system</location>
    </subcellularLocation>
</comment>
<comment type="function">
    <text evidence="6">Component of the adaptor protein complex 4 (AP-4). Adaptor protein complexes are vesicle coat components involved both in vesicle formation and cargo selection. They control the vesicular transport of proteins in different trafficking pathways. AP-4 forms a non clathrin-associated coat on vesicles departing the trans-Golgi network (TGN) and may be involved in the targeting of proteins from the trans-Golgi network (TGN) to the endosomal-lysosomal system. It is also involved in protein sorting to the basolateral membrane in epithelial cells and the proper asymmetric localization of somatodendritic proteins in neurons. AP-4 is involved in the recognition and binding of tyrosine-based sorting signals found in the cytoplasmic part of cargos, but may also recognize other types of sorting signal.</text>
</comment>
<comment type="similarity">
    <text evidence="2 8">Belongs to the adaptor complexes small subunit family.</text>
</comment>
<evidence type="ECO:0000256" key="2">
    <source>
        <dbReference type="ARBA" id="ARBA00006972"/>
    </source>
</evidence>
<evidence type="ECO:0000256" key="5">
    <source>
        <dbReference type="ARBA" id="ARBA00023136"/>
    </source>
</evidence>
<evidence type="ECO:0000256" key="3">
    <source>
        <dbReference type="ARBA" id="ARBA00022448"/>
    </source>
</evidence>
<dbReference type="InterPro" id="IPR016635">
    <property type="entry name" value="AP_complex_ssu"/>
</dbReference>
<evidence type="ECO:0000256" key="4">
    <source>
        <dbReference type="ARBA" id="ARBA00022927"/>
    </source>
</evidence>
<organism evidence="10 11">
    <name type="scientific">Geodia barretti</name>
    <name type="common">Barrett's horny sponge</name>
    <dbReference type="NCBI Taxonomy" id="519541"/>
    <lineage>
        <taxon>Eukaryota</taxon>
        <taxon>Metazoa</taxon>
        <taxon>Porifera</taxon>
        <taxon>Demospongiae</taxon>
        <taxon>Heteroscleromorpha</taxon>
        <taxon>Tetractinellida</taxon>
        <taxon>Astrophorina</taxon>
        <taxon>Geodiidae</taxon>
        <taxon>Geodia</taxon>
    </lineage>
</organism>
<name>A0AA35TJW1_GEOBA</name>
<keyword evidence="11" id="KW-1185">Reference proteome</keyword>
<dbReference type="GO" id="GO:0005737">
    <property type="term" value="C:cytoplasm"/>
    <property type="evidence" value="ECO:0007669"/>
    <property type="project" value="UniProtKB-ARBA"/>
</dbReference>
<dbReference type="FunFam" id="3.30.450.60:FF:000010">
    <property type="entry name" value="AP complex subunit sigma"/>
    <property type="match status" value="1"/>
</dbReference>
<protein>
    <recommendedName>
        <fullName evidence="8">AP complex subunit sigma</fullName>
    </recommendedName>
</protein>
<evidence type="ECO:0000259" key="9">
    <source>
        <dbReference type="Pfam" id="PF01217"/>
    </source>
</evidence>
<dbReference type="Pfam" id="PF01217">
    <property type="entry name" value="Clat_adaptor_s"/>
    <property type="match status" value="1"/>
</dbReference>
<keyword evidence="4 8" id="KW-0653">Protein transport</keyword>
<dbReference type="SUPFAM" id="SSF64356">
    <property type="entry name" value="SNARE-like"/>
    <property type="match status" value="1"/>
</dbReference>
<dbReference type="AlphaFoldDB" id="A0AA35TJW1"/>
<feature type="domain" description="AP complex mu/sigma subunit" evidence="9">
    <location>
        <begin position="1"/>
        <end position="103"/>
    </location>
</feature>
<evidence type="ECO:0000256" key="8">
    <source>
        <dbReference type="PIRNR" id="PIRNR015588"/>
    </source>
</evidence>
<accession>A0AA35TJW1</accession>
<dbReference type="GO" id="GO:0012505">
    <property type="term" value="C:endomembrane system"/>
    <property type="evidence" value="ECO:0007669"/>
    <property type="project" value="UniProtKB-SubCell"/>
</dbReference>
<evidence type="ECO:0000313" key="10">
    <source>
        <dbReference type="EMBL" id="CAI8048382.1"/>
    </source>
</evidence>
<gene>
    <name evidence="10" type="ORF">GBAR_LOCUS26694</name>
</gene>
<evidence type="ECO:0000313" key="11">
    <source>
        <dbReference type="Proteomes" id="UP001174909"/>
    </source>
</evidence>
<keyword evidence="3 8" id="KW-0813">Transport</keyword>
<evidence type="ECO:0000256" key="1">
    <source>
        <dbReference type="ARBA" id="ARBA00004308"/>
    </source>
</evidence>
<evidence type="ECO:0000256" key="7">
    <source>
        <dbReference type="ARBA" id="ARBA00062526"/>
    </source>
</evidence>
<dbReference type="Proteomes" id="UP001174909">
    <property type="component" value="Unassembled WGS sequence"/>
</dbReference>
<dbReference type="GO" id="GO:0006886">
    <property type="term" value="P:intracellular protein transport"/>
    <property type="evidence" value="ECO:0007669"/>
    <property type="project" value="UniProtKB-UniRule"/>
</dbReference>
<proteinExistence type="inferred from homology"/>
<dbReference type="Gene3D" id="3.30.450.60">
    <property type="match status" value="1"/>
</dbReference>
<dbReference type="InterPro" id="IPR011012">
    <property type="entry name" value="Longin-like_dom_sf"/>
</dbReference>
<keyword evidence="5 8" id="KW-0472">Membrane</keyword>
<comment type="caution">
    <text evidence="10">The sequence shown here is derived from an EMBL/GenBank/DDBJ whole genome shotgun (WGS) entry which is preliminary data.</text>
</comment>
<dbReference type="PANTHER" id="PTHR11753">
    <property type="entry name" value="ADAPTOR COMPLEXES SMALL SUBUNIT FAMILY"/>
    <property type="match status" value="1"/>
</dbReference>
<dbReference type="EMBL" id="CASHTH010003726">
    <property type="protein sequence ID" value="CAI8048382.1"/>
    <property type="molecule type" value="Genomic_DNA"/>
</dbReference>
<comment type="subunit">
    <text evidence="7">Adaptor protein complex 4 (AP-4) is a heterotetramer composed of two large adaptins (epsilon-type subunit AP4E1 and beta-type subunit AP4B1), a medium adaptin (mu-type subunit AP4M1) and a small adaptin (sigma-type AP4S1).</text>
</comment>
<dbReference type="PIRSF" id="PIRSF015588">
    <property type="entry name" value="AP_complex_sigma"/>
    <property type="match status" value="1"/>
</dbReference>
<reference evidence="10" key="1">
    <citation type="submission" date="2023-03" db="EMBL/GenBank/DDBJ databases">
        <authorList>
            <person name="Steffen K."/>
            <person name="Cardenas P."/>
        </authorList>
    </citation>
    <scope>NUCLEOTIDE SEQUENCE</scope>
</reference>
<dbReference type="InterPro" id="IPR022775">
    <property type="entry name" value="AP_mu_sigma_su"/>
</dbReference>
<sequence>MLKFVLLVNKQGQTRLSQYYEYVPVEERVTTEADIVRKCLSRNEESCSFMEYKNFKVVFRRYASLYFIVGVDNSENELSILEFIHNIVETFDRYFESVCELDVSPLHTVVYASKISIGF</sequence>